<dbReference type="InterPro" id="IPR035437">
    <property type="entry name" value="SNase_OB-fold_sf"/>
</dbReference>
<accession>U6I0B1</accession>
<dbReference type="FunFam" id="2.40.50.90:FF:000002">
    <property type="entry name" value="Staphylococcal nuclease domain-containing protein"/>
    <property type="match status" value="1"/>
</dbReference>
<dbReference type="GO" id="GO:0005634">
    <property type="term" value="C:nucleus"/>
    <property type="evidence" value="ECO:0007669"/>
    <property type="project" value="TreeGrafter"/>
</dbReference>
<gene>
    <name evidence="2" type="ORF">EmuJ_001073900</name>
    <name evidence="3" type="ORF">EmuJ_001074100</name>
    <name evidence="4" type="ORF">EmuJ_001074300</name>
</gene>
<dbReference type="Proteomes" id="UP000017246">
    <property type="component" value="Unassembled WGS sequence"/>
</dbReference>
<dbReference type="GO" id="GO:0003723">
    <property type="term" value="F:RNA binding"/>
    <property type="evidence" value="ECO:0007669"/>
    <property type="project" value="TreeGrafter"/>
</dbReference>
<dbReference type="SMART" id="SM00318">
    <property type="entry name" value="SNc"/>
    <property type="match status" value="2"/>
</dbReference>
<dbReference type="PANTHER" id="PTHR12302">
    <property type="entry name" value="EBNA2 BINDING PROTEIN P100"/>
    <property type="match status" value="1"/>
</dbReference>
<reference evidence="2" key="1">
    <citation type="journal article" date="2013" name="Nature">
        <title>The genomes of four tapeworm species reveal adaptations to parasitism.</title>
        <authorList>
            <person name="Tsai I.J."/>
            <person name="Zarowiecki M."/>
            <person name="Holroyd N."/>
            <person name="Garciarrubio A."/>
            <person name="Sanchez-Flores A."/>
            <person name="Brooks K.L."/>
            <person name="Tracey A."/>
            <person name="Bobes R.J."/>
            <person name="Fragoso G."/>
            <person name="Sciutto E."/>
            <person name="Aslett M."/>
            <person name="Beasley H."/>
            <person name="Bennett H.M."/>
            <person name="Cai J."/>
            <person name="Camicia F."/>
            <person name="Clark R."/>
            <person name="Cucher M."/>
            <person name="De Silva N."/>
            <person name="Day T.A."/>
            <person name="Deplazes P."/>
            <person name="Estrada K."/>
            <person name="Fernandez C."/>
            <person name="Holland P.W."/>
            <person name="Hou J."/>
            <person name="Hu S."/>
            <person name="Huckvale T."/>
            <person name="Hung S.S."/>
            <person name="Kamenetzky L."/>
            <person name="Keane J.A."/>
            <person name="Kiss F."/>
            <person name="Koziol U."/>
            <person name="Lambert O."/>
            <person name="Liu K."/>
            <person name="Luo X."/>
            <person name="Luo Y."/>
            <person name="Macchiaroli N."/>
            <person name="Nichol S."/>
            <person name="Paps J."/>
            <person name="Parkinson J."/>
            <person name="Pouchkina-Stantcheva N."/>
            <person name="Riddiford N."/>
            <person name="Rosenzvit M."/>
            <person name="Salinas G."/>
            <person name="Wasmuth J.D."/>
            <person name="Zamanian M."/>
            <person name="Zheng Y."/>
            <person name="Cai X."/>
            <person name="Soberon X."/>
            <person name="Olson P.D."/>
            <person name="Laclette J.P."/>
            <person name="Brehm K."/>
            <person name="Berriman M."/>
            <person name="Garciarrubio A."/>
            <person name="Bobes R.J."/>
            <person name="Fragoso G."/>
            <person name="Sanchez-Flores A."/>
            <person name="Estrada K."/>
            <person name="Cevallos M.A."/>
            <person name="Morett E."/>
            <person name="Gonzalez V."/>
            <person name="Portillo T."/>
            <person name="Ochoa-Leyva A."/>
            <person name="Jose M.V."/>
            <person name="Sciutto E."/>
            <person name="Landa A."/>
            <person name="Jimenez L."/>
            <person name="Valdes V."/>
            <person name="Carrero J.C."/>
            <person name="Larralde C."/>
            <person name="Morales-Montor J."/>
            <person name="Limon-Lason J."/>
            <person name="Soberon X."/>
            <person name="Laclette J.P."/>
        </authorList>
    </citation>
    <scope>NUCLEOTIDE SEQUENCE [LARGE SCALE GENOMIC DNA]</scope>
</reference>
<dbReference type="Pfam" id="PF00565">
    <property type="entry name" value="SNase"/>
    <property type="match status" value="2"/>
</dbReference>
<dbReference type="OMA" id="THESPDE"/>
<proteinExistence type="predicted"/>
<evidence type="ECO:0000313" key="2">
    <source>
        <dbReference type="EMBL" id="CDS43011.1"/>
    </source>
</evidence>
<dbReference type="EMBL" id="LN902842">
    <property type="protein sequence ID" value="CDS43015.1"/>
    <property type="molecule type" value="Genomic_DNA"/>
</dbReference>
<evidence type="ECO:0000313" key="3">
    <source>
        <dbReference type="EMBL" id="CDS43013.1"/>
    </source>
</evidence>
<dbReference type="PANTHER" id="PTHR12302:SF2">
    <property type="entry name" value="STAPHYLOCOCCAL NUCLEASE DOMAIN-CONTAINING PROTEIN 1"/>
    <property type="match status" value="1"/>
</dbReference>
<dbReference type="GO" id="GO:0006402">
    <property type="term" value="P:mRNA catabolic process"/>
    <property type="evidence" value="ECO:0007669"/>
    <property type="project" value="TreeGrafter"/>
</dbReference>
<keyword evidence="5" id="KW-1185">Reference proteome</keyword>
<reference evidence="2" key="2">
    <citation type="submission" date="2015-11" db="EMBL/GenBank/DDBJ databases">
        <authorList>
            <person name="Zhang Y."/>
            <person name="Guo Z."/>
        </authorList>
    </citation>
    <scope>NUCLEOTIDE SEQUENCE</scope>
</reference>
<sequence length="343" mass="38099">MVETPIFHGIGKLVPSGNTIVIRDRAEDGPPATRTVVLSNIICPKVARRYNAASDAQSDEPFGWMAREFVRSKVVGREVCYTVRNQIGSHRVYGCVYLGKNCGAQNLAHLLVREGLARVRRNVSQSVIKKSPTLQILIGLEEKAKADRKGIWSGSEDGASRNICWKIEHPKTFYDMHAGKALHGVVESVRDANMLQIQLFPLDEDSTPTYYNITLLLSGINTPKSTVHRGSRVYMPFALEAHFFVESRLLQRDVTVILEGMRKNCLVGSVLHSNGNIALSLLRAGLAWCLHWKLAHVSEAAGGAEAYRSAEQMAMNRRLRIWEDYASPTDELACVMEGAAKIQ</sequence>
<protein>
    <submittedName>
        <fullName evidence="2">SNase domain containing protein</fullName>
    </submittedName>
</protein>
<feature type="domain" description="TNase-like" evidence="1">
    <location>
        <begin position="14"/>
        <end position="154"/>
    </location>
</feature>
<feature type="domain" description="TNase-like" evidence="1">
    <location>
        <begin position="180"/>
        <end position="324"/>
    </location>
</feature>
<name>U6I0B1_ECHMU</name>
<dbReference type="SUPFAM" id="SSF50199">
    <property type="entry name" value="Staphylococcal nuclease"/>
    <property type="match status" value="2"/>
</dbReference>
<organism evidence="2 5">
    <name type="scientific">Echinococcus multilocularis</name>
    <name type="common">Fox tapeworm</name>
    <dbReference type="NCBI Taxonomy" id="6211"/>
    <lineage>
        <taxon>Eukaryota</taxon>
        <taxon>Metazoa</taxon>
        <taxon>Spiralia</taxon>
        <taxon>Lophotrochozoa</taxon>
        <taxon>Platyhelminthes</taxon>
        <taxon>Cestoda</taxon>
        <taxon>Eucestoda</taxon>
        <taxon>Cyclophyllidea</taxon>
        <taxon>Taeniidae</taxon>
        <taxon>Echinococcus</taxon>
    </lineage>
</organism>
<dbReference type="GO" id="GO:0004518">
    <property type="term" value="F:nuclease activity"/>
    <property type="evidence" value="ECO:0007669"/>
    <property type="project" value="TreeGrafter"/>
</dbReference>
<evidence type="ECO:0000313" key="4">
    <source>
        <dbReference type="EMBL" id="CDS43015.1"/>
    </source>
</evidence>
<dbReference type="EMBL" id="LN902842">
    <property type="protein sequence ID" value="CDS43013.1"/>
    <property type="molecule type" value="Genomic_DNA"/>
</dbReference>
<dbReference type="AlphaFoldDB" id="U6I0B1"/>
<dbReference type="InterPro" id="IPR016071">
    <property type="entry name" value="Staphylococal_nuclease_OB-fold"/>
</dbReference>
<dbReference type="eggNOG" id="KOG2039">
    <property type="taxonomic scope" value="Eukaryota"/>
</dbReference>
<evidence type="ECO:0000259" key="1">
    <source>
        <dbReference type="PROSITE" id="PS50830"/>
    </source>
</evidence>
<evidence type="ECO:0000313" key="5">
    <source>
        <dbReference type="Proteomes" id="UP000017246"/>
    </source>
</evidence>
<dbReference type="Gene3D" id="2.40.50.90">
    <property type="match status" value="2"/>
</dbReference>
<dbReference type="OrthoDB" id="10023235at2759"/>
<dbReference type="STRING" id="6211.U6I0B1"/>
<dbReference type="GO" id="GO:0005829">
    <property type="term" value="C:cytosol"/>
    <property type="evidence" value="ECO:0007669"/>
    <property type="project" value="TreeGrafter"/>
</dbReference>
<dbReference type="EMBL" id="LN902842">
    <property type="protein sequence ID" value="CDS43011.1"/>
    <property type="molecule type" value="Genomic_DNA"/>
</dbReference>
<dbReference type="PROSITE" id="PS50830">
    <property type="entry name" value="TNASE_3"/>
    <property type="match status" value="2"/>
</dbReference>